<dbReference type="InterPro" id="IPR011701">
    <property type="entry name" value="MFS"/>
</dbReference>
<reference evidence="9 10" key="1">
    <citation type="submission" date="2019-03" db="EMBL/GenBank/DDBJ databases">
        <title>This is whole genome sequence of Paenibacillus sp MS74 strain.</title>
        <authorList>
            <person name="Trinh H.N."/>
        </authorList>
    </citation>
    <scope>NUCLEOTIDE SEQUENCE [LARGE SCALE GENOMIC DNA]</scope>
    <source>
        <strain evidence="9 10">MS74</strain>
    </source>
</reference>
<keyword evidence="3" id="KW-1003">Cell membrane</keyword>
<evidence type="ECO:0000256" key="6">
    <source>
        <dbReference type="ARBA" id="ARBA00023136"/>
    </source>
</evidence>
<protein>
    <submittedName>
        <fullName evidence="9">DHA2 family efflux MFS transporter permease subunit</fullName>
    </submittedName>
</protein>
<feature type="domain" description="Major facilitator superfamily (MFS) profile" evidence="8">
    <location>
        <begin position="12"/>
        <end position="495"/>
    </location>
</feature>
<evidence type="ECO:0000256" key="2">
    <source>
        <dbReference type="ARBA" id="ARBA00022448"/>
    </source>
</evidence>
<evidence type="ECO:0000256" key="7">
    <source>
        <dbReference type="SAM" id="Phobius"/>
    </source>
</evidence>
<keyword evidence="2" id="KW-0813">Transport</keyword>
<dbReference type="EMBL" id="SMRT01000004">
    <property type="protein sequence ID" value="TDF98002.1"/>
    <property type="molecule type" value="Genomic_DNA"/>
</dbReference>
<comment type="caution">
    <text evidence="9">The sequence shown here is derived from an EMBL/GenBank/DDBJ whole genome shotgun (WGS) entry which is preliminary data.</text>
</comment>
<dbReference type="Pfam" id="PF07690">
    <property type="entry name" value="MFS_1"/>
    <property type="match status" value="1"/>
</dbReference>
<feature type="transmembrane region" description="Helical" evidence="7">
    <location>
        <begin position="163"/>
        <end position="186"/>
    </location>
</feature>
<dbReference type="CDD" id="cd17502">
    <property type="entry name" value="MFS_Azr1_MDR_like"/>
    <property type="match status" value="1"/>
</dbReference>
<name>A0A4R5KRI7_9BACL</name>
<dbReference type="GO" id="GO:0005886">
    <property type="term" value="C:plasma membrane"/>
    <property type="evidence" value="ECO:0007669"/>
    <property type="project" value="UniProtKB-SubCell"/>
</dbReference>
<evidence type="ECO:0000256" key="4">
    <source>
        <dbReference type="ARBA" id="ARBA00022692"/>
    </source>
</evidence>
<feature type="transmembrane region" description="Helical" evidence="7">
    <location>
        <begin position="472"/>
        <end position="490"/>
    </location>
</feature>
<dbReference type="Gene3D" id="1.20.1250.20">
    <property type="entry name" value="MFS general substrate transporter like domains"/>
    <property type="match status" value="1"/>
</dbReference>
<dbReference type="PANTHER" id="PTHR23501:SF170">
    <property type="entry name" value="MULTIDRUG RESISTANCE PROTEIN 3"/>
    <property type="match status" value="1"/>
</dbReference>
<dbReference type="InterPro" id="IPR004638">
    <property type="entry name" value="EmrB-like"/>
</dbReference>
<dbReference type="PANTHER" id="PTHR23501">
    <property type="entry name" value="MAJOR FACILITATOR SUPERFAMILY"/>
    <property type="match status" value="1"/>
</dbReference>
<feature type="transmembrane region" description="Helical" evidence="7">
    <location>
        <begin position="198"/>
        <end position="218"/>
    </location>
</feature>
<gene>
    <name evidence="9" type="ORF">E1757_10815</name>
</gene>
<dbReference type="GO" id="GO:0022857">
    <property type="term" value="F:transmembrane transporter activity"/>
    <property type="evidence" value="ECO:0007669"/>
    <property type="project" value="InterPro"/>
</dbReference>
<dbReference type="OrthoDB" id="9816041at2"/>
<evidence type="ECO:0000256" key="1">
    <source>
        <dbReference type="ARBA" id="ARBA00004651"/>
    </source>
</evidence>
<keyword evidence="6 7" id="KW-0472">Membrane</keyword>
<dbReference type="InterPro" id="IPR020846">
    <property type="entry name" value="MFS_dom"/>
</dbReference>
<feature type="transmembrane region" description="Helical" evidence="7">
    <location>
        <begin position="105"/>
        <end position="126"/>
    </location>
</feature>
<dbReference type="InterPro" id="IPR036259">
    <property type="entry name" value="MFS_trans_sf"/>
</dbReference>
<comment type="subcellular location">
    <subcellularLocation>
        <location evidence="1">Cell membrane</location>
        <topology evidence="1">Multi-pass membrane protein</topology>
    </subcellularLocation>
</comment>
<dbReference type="AlphaFoldDB" id="A0A4R5KRI7"/>
<dbReference type="SUPFAM" id="SSF103473">
    <property type="entry name" value="MFS general substrate transporter"/>
    <property type="match status" value="1"/>
</dbReference>
<keyword evidence="4 7" id="KW-0812">Transmembrane</keyword>
<dbReference type="NCBIfam" id="TIGR00711">
    <property type="entry name" value="efflux_EmrB"/>
    <property type="match status" value="1"/>
</dbReference>
<evidence type="ECO:0000256" key="5">
    <source>
        <dbReference type="ARBA" id="ARBA00022989"/>
    </source>
</evidence>
<feature type="transmembrane region" description="Helical" evidence="7">
    <location>
        <begin position="394"/>
        <end position="414"/>
    </location>
</feature>
<feature type="transmembrane region" description="Helical" evidence="7">
    <location>
        <begin position="77"/>
        <end position="99"/>
    </location>
</feature>
<proteinExistence type="predicted"/>
<evidence type="ECO:0000313" key="10">
    <source>
        <dbReference type="Proteomes" id="UP000295636"/>
    </source>
</evidence>
<evidence type="ECO:0000313" key="9">
    <source>
        <dbReference type="EMBL" id="TDF98002.1"/>
    </source>
</evidence>
<feature type="transmembrane region" description="Helical" evidence="7">
    <location>
        <begin position="302"/>
        <end position="324"/>
    </location>
</feature>
<keyword evidence="10" id="KW-1185">Reference proteome</keyword>
<evidence type="ECO:0000259" key="8">
    <source>
        <dbReference type="PROSITE" id="PS50850"/>
    </source>
</evidence>
<dbReference type="Proteomes" id="UP000295636">
    <property type="component" value="Unassembled WGS sequence"/>
</dbReference>
<feature type="transmembrane region" description="Helical" evidence="7">
    <location>
        <begin position="138"/>
        <end position="157"/>
    </location>
</feature>
<feature type="transmembrane region" description="Helical" evidence="7">
    <location>
        <begin position="331"/>
        <end position="350"/>
    </location>
</feature>
<dbReference type="PROSITE" id="PS50850">
    <property type="entry name" value="MFS"/>
    <property type="match status" value="1"/>
</dbReference>
<feature type="transmembrane region" description="Helical" evidence="7">
    <location>
        <begin position="224"/>
        <end position="244"/>
    </location>
</feature>
<feature type="transmembrane region" description="Helical" evidence="7">
    <location>
        <begin position="264"/>
        <end position="290"/>
    </location>
</feature>
<keyword evidence="5 7" id="KW-1133">Transmembrane helix</keyword>
<organism evidence="9 10">
    <name type="scientific">Paenibacillus piri</name>
    <dbReference type="NCBI Taxonomy" id="2547395"/>
    <lineage>
        <taxon>Bacteria</taxon>
        <taxon>Bacillati</taxon>
        <taxon>Bacillota</taxon>
        <taxon>Bacilli</taxon>
        <taxon>Bacillales</taxon>
        <taxon>Paenibacillaceae</taxon>
        <taxon>Paenibacillus</taxon>
    </lineage>
</organism>
<sequence length="513" mass="54276">MATVHKKKIGWVLAGLLLGILMAAMDNTIVATAMGTIVADLGGFDHFVWVTSAYMVTMMAGTPIFGKLSDMYGRKIFFITGLALFIVGSILCAAAQSIVQLSIFRAVQGIGGGAILPIAFTIIFDVFPPEKRGKVSGLFGAVFGVSSIFGPLLGAFLTETLNWRWVFYINLPLGVLSLLLIALCYYESQQHAKQKIDWAGAITLVTAIVSLLLALELGGNTYDWNSGIVIGLFAAFLVSLALFLRFETKAAEPIISFAMFKNRLFATSNLAALFIGVTFISATVYIPIFVQGVLGGSATNSGGILTPMMLGSVAGSQVGGYLTTKTSYRNIMLGASLLIVAGIGWLGLLTPDTTRMILILGMILTGFGVGFSFSVLSMAAIHPFEMWQRGSATSANRFMISLGTTLGITGFGIIQRNFFTGSIGGSSGEGIALNGGNWGSANNLLTAAGRAQIPHEVLDNMVRALSSSIADTFLWALVPAVLAAATICMMSNERLSIPVNTTMKSSGRRANLD</sequence>
<feature type="transmembrane region" description="Helical" evidence="7">
    <location>
        <begin position="47"/>
        <end position="65"/>
    </location>
</feature>
<feature type="transmembrane region" description="Helical" evidence="7">
    <location>
        <begin position="356"/>
        <end position="382"/>
    </location>
</feature>
<dbReference type="FunFam" id="1.20.1720.10:FF:000004">
    <property type="entry name" value="EmrB/QacA family drug resistance transporter"/>
    <property type="match status" value="1"/>
</dbReference>
<evidence type="ECO:0000256" key="3">
    <source>
        <dbReference type="ARBA" id="ARBA00022475"/>
    </source>
</evidence>
<dbReference type="Gene3D" id="1.20.1720.10">
    <property type="entry name" value="Multidrug resistance protein D"/>
    <property type="match status" value="1"/>
</dbReference>
<accession>A0A4R5KRI7</accession>
<dbReference type="RefSeq" id="WP_133227672.1">
    <property type="nucleotide sequence ID" value="NZ_SMRT01000004.1"/>
</dbReference>